<feature type="binding site" evidence="20">
    <location>
        <position position="48"/>
    </location>
    <ligand>
        <name>substrate</name>
    </ligand>
</feature>
<comment type="pathway">
    <text evidence="4">Amino-acid biosynthesis; L-phenylalanine biosynthesis; phenylpyruvate from prephenate: step 1/1.</text>
</comment>
<dbReference type="RefSeq" id="WP_158362763.1">
    <property type="nucleotide sequence ID" value="NZ_CP034864.1"/>
</dbReference>
<dbReference type="CDD" id="cd04905">
    <property type="entry name" value="ACT_CM-PDT"/>
    <property type="match status" value="1"/>
</dbReference>
<organism evidence="25 26">
    <name type="scientific">Buchnera aphidicola</name>
    <name type="common">Macrosiphoniella sanborni</name>
    <dbReference type="NCBI Taxonomy" id="1241865"/>
    <lineage>
        <taxon>Bacteria</taxon>
        <taxon>Pseudomonadati</taxon>
        <taxon>Pseudomonadota</taxon>
        <taxon>Gammaproteobacteria</taxon>
        <taxon>Enterobacterales</taxon>
        <taxon>Erwiniaceae</taxon>
        <taxon>Buchnera</taxon>
    </lineage>
</organism>
<evidence type="ECO:0000259" key="22">
    <source>
        <dbReference type="PROSITE" id="PS51168"/>
    </source>
</evidence>
<evidence type="ECO:0000256" key="7">
    <source>
        <dbReference type="ARBA" id="ARBA00013147"/>
    </source>
</evidence>
<dbReference type="SUPFAM" id="SSF55021">
    <property type="entry name" value="ACT-like"/>
    <property type="match status" value="1"/>
</dbReference>
<evidence type="ECO:0000256" key="4">
    <source>
        <dbReference type="ARBA" id="ARBA00004741"/>
    </source>
</evidence>
<evidence type="ECO:0000256" key="3">
    <source>
        <dbReference type="ARBA" id="ARBA00004496"/>
    </source>
</evidence>
<evidence type="ECO:0000256" key="12">
    <source>
        <dbReference type="ARBA" id="ARBA00023141"/>
    </source>
</evidence>
<keyword evidence="12" id="KW-0057">Aromatic amino acid biosynthesis</keyword>
<reference evidence="25 26" key="1">
    <citation type="submission" date="2018-12" db="EMBL/GenBank/DDBJ databases">
        <authorList>
            <person name="Chong R.A."/>
        </authorList>
    </citation>
    <scope>NUCLEOTIDE SEQUENCE [LARGE SCALE GENOMIC DNA]</scope>
    <source>
        <strain evidence="25 26">Msa</strain>
    </source>
</reference>
<evidence type="ECO:0000259" key="24">
    <source>
        <dbReference type="PROSITE" id="PS51671"/>
    </source>
</evidence>
<dbReference type="InterPro" id="IPR036979">
    <property type="entry name" value="CM_dom_sf"/>
</dbReference>
<keyword evidence="13" id="KW-0584">Phenylalanine biosynthesis</keyword>
<dbReference type="GO" id="GO:0004664">
    <property type="term" value="F:prephenate dehydratase activity"/>
    <property type="evidence" value="ECO:0007669"/>
    <property type="project" value="UniProtKB-EC"/>
</dbReference>
<accession>A0A4D6YD64</accession>
<dbReference type="SUPFAM" id="SSF48600">
    <property type="entry name" value="Chorismate mutase II"/>
    <property type="match status" value="1"/>
</dbReference>
<evidence type="ECO:0000256" key="1">
    <source>
        <dbReference type="ARBA" id="ARBA00000824"/>
    </source>
</evidence>
<dbReference type="Pfam" id="PF01817">
    <property type="entry name" value="CM_2"/>
    <property type="match status" value="1"/>
</dbReference>
<comment type="catalytic activity">
    <reaction evidence="19">
        <text>prephenate + H(+) = 3-phenylpyruvate + CO2 + H2O</text>
        <dbReference type="Rhea" id="RHEA:21648"/>
        <dbReference type="ChEBI" id="CHEBI:15377"/>
        <dbReference type="ChEBI" id="CHEBI:15378"/>
        <dbReference type="ChEBI" id="CHEBI:16526"/>
        <dbReference type="ChEBI" id="CHEBI:18005"/>
        <dbReference type="ChEBI" id="CHEBI:29934"/>
        <dbReference type="EC" id="4.2.1.51"/>
    </reaction>
</comment>
<dbReference type="InterPro" id="IPR010952">
    <property type="entry name" value="CM_P_1"/>
</dbReference>
<dbReference type="OrthoDB" id="9802281at2"/>
<comment type="catalytic activity">
    <reaction evidence="1">
        <text>chorismate = prephenate</text>
        <dbReference type="Rhea" id="RHEA:13897"/>
        <dbReference type="ChEBI" id="CHEBI:29748"/>
        <dbReference type="ChEBI" id="CHEBI:29934"/>
        <dbReference type="EC" id="5.4.99.5"/>
    </reaction>
</comment>
<dbReference type="GO" id="GO:0009094">
    <property type="term" value="P:L-phenylalanine biosynthetic process"/>
    <property type="evidence" value="ECO:0007669"/>
    <property type="project" value="UniProtKB-UniPathway"/>
</dbReference>
<evidence type="ECO:0000256" key="15">
    <source>
        <dbReference type="ARBA" id="ARBA00023239"/>
    </source>
</evidence>
<dbReference type="PROSITE" id="PS51171">
    <property type="entry name" value="PREPHENATE_DEHYDR_3"/>
    <property type="match status" value="1"/>
</dbReference>
<dbReference type="EMBL" id="CP034864">
    <property type="protein sequence ID" value="QCI23918.1"/>
    <property type="molecule type" value="Genomic_DNA"/>
</dbReference>
<keyword evidence="14 25" id="KW-0413">Isomerase</keyword>
<dbReference type="EC" id="4.2.1.51" evidence="7"/>
<evidence type="ECO:0000256" key="9">
    <source>
        <dbReference type="ARBA" id="ARBA00022490"/>
    </source>
</evidence>
<comment type="pathway">
    <text evidence="5">Metabolic intermediate biosynthesis; prephenate biosynthesis; prephenate from chorismate: step 1/1.</text>
</comment>
<dbReference type="PIRSF" id="PIRSF001500">
    <property type="entry name" value="Chor_mut_pdt_Ppr"/>
    <property type="match status" value="1"/>
</dbReference>
<dbReference type="SMART" id="SM00830">
    <property type="entry name" value="CM_2"/>
    <property type="match status" value="1"/>
</dbReference>
<evidence type="ECO:0000256" key="6">
    <source>
        <dbReference type="ARBA" id="ARBA00012404"/>
    </source>
</evidence>
<feature type="site" description="Essential for prephenate dehydratase activity" evidence="21">
    <location>
        <position position="277"/>
    </location>
</feature>
<dbReference type="EC" id="5.4.99.5" evidence="6"/>
<gene>
    <name evidence="25" type="ORF">D9V74_01845</name>
</gene>
<sequence length="384" mass="44732">MPTENSLFFFREQINNIDKKIVKLLAERKYLVLKIAESKIQNKKEIRDLEREKNMLNKLTILAKKNDLKPKYIIQLFQLIIKESVLTQQKILKQFINKNPIHASFSFLGPQGSYSYIAAHKYANHIFQKYNIKACSTFEEVILSVENNQSDYAILPIENTCSGAINEVFNFLKYTSLFIVGEINILINHCLLGHKNVEIDKIQNIYSHPQPFKQCSNFLKKFPKWKIKYTKSTADAMKKVSEDNKDNNAVLGSEIGGKIYGLKILSRNLANEEKNITRFIILHQKTIEIDKEKSNKTTLLFTIEKQSKDLSNLLFTLQKKKIIMKQLTSQISDQNSWEQIFYIDLQLNLSSQTINEILEKIKKFTTFIKILGRYPHDNKIITMP</sequence>
<name>A0A4D6YD64_9GAMM</name>
<proteinExistence type="predicted"/>
<feature type="binding site" evidence="20">
    <location>
        <position position="28"/>
    </location>
    <ligand>
        <name>substrate</name>
    </ligand>
</feature>
<dbReference type="Proteomes" id="UP000298745">
    <property type="component" value="Chromosome"/>
</dbReference>
<dbReference type="PROSITE" id="PS51671">
    <property type="entry name" value="ACT"/>
    <property type="match status" value="1"/>
</dbReference>
<dbReference type="Gene3D" id="1.20.59.10">
    <property type="entry name" value="Chorismate mutase"/>
    <property type="match status" value="1"/>
</dbReference>
<evidence type="ECO:0000256" key="17">
    <source>
        <dbReference type="ARBA" id="ARBA00031175"/>
    </source>
</evidence>
<evidence type="ECO:0000256" key="11">
    <source>
        <dbReference type="ARBA" id="ARBA00022605"/>
    </source>
</evidence>
<keyword evidence="10" id="KW-0021">Allosteric enzyme</keyword>
<feature type="binding site" evidence="20">
    <location>
        <position position="88"/>
    </location>
    <ligand>
        <name>substrate</name>
    </ligand>
</feature>
<dbReference type="FunFam" id="3.40.190.10:FF:000034">
    <property type="entry name" value="Chorismate mutase/prephenate dehydratase"/>
    <property type="match status" value="1"/>
</dbReference>
<dbReference type="CDD" id="cd13631">
    <property type="entry name" value="PBP2_Ct-PDT_like"/>
    <property type="match status" value="1"/>
</dbReference>
<dbReference type="SUPFAM" id="SSF53850">
    <property type="entry name" value="Periplasmic binding protein-like II"/>
    <property type="match status" value="1"/>
</dbReference>
<dbReference type="InterPro" id="IPR018528">
    <property type="entry name" value="Preph_deHydtase_CS"/>
</dbReference>
<evidence type="ECO:0000313" key="26">
    <source>
        <dbReference type="Proteomes" id="UP000298745"/>
    </source>
</evidence>
<dbReference type="Gene3D" id="3.40.190.10">
    <property type="entry name" value="Periplasmic binding protein-like II"/>
    <property type="match status" value="2"/>
</dbReference>
<evidence type="ECO:0000256" key="21">
    <source>
        <dbReference type="PIRSR" id="PIRSR001500-2"/>
    </source>
</evidence>
<feature type="domain" description="ACT" evidence="24">
    <location>
        <begin position="298"/>
        <end position="375"/>
    </location>
</feature>
<dbReference type="InterPro" id="IPR002912">
    <property type="entry name" value="ACT_dom"/>
</dbReference>
<dbReference type="PROSITE" id="PS00857">
    <property type="entry name" value="PREPHENATE_DEHYDR_1"/>
    <property type="match status" value="1"/>
</dbReference>
<dbReference type="InterPro" id="IPR045865">
    <property type="entry name" value="ACT-like_dom_sf"/>
</dbReference>
<protein>
    <recommendedName>
        <fullName evidence="8">Bifunctional chorismate mutase/prephenate dehydratase</fullName>
        <ecNumber evidence="7">4.2.1.51</ecNumber>
        <ecNumber evidence="6">5.4.99.5</ecNumber>
    </recommendedName>
    <alternativeName>
        <fullName evidence="18">Chorismate mutase-prephenate dehydratase</fullName>
    </alternativeName>
    <alternativeName>
        <fullName evidence="17">p-protein</fullName>
    </alternativeName>
</protein>
<keyword evidence="15" id="KW-0456">Lyase</keyword>
<dbReference type="PROSITE" id="PS51168">
    <property type="entry name" value="CHORISMATE_MUT_2"/>
    <property type="match status" value="1"/>
</dbReference>
<evidence type="ECO:0000256" key="16">
    <source>
        <dbReference type="ARBA" id="ARBA00023268"/>
    </source>
</evidence>
<comment type="function">
    <text evidence="2">Catalyzes the Claisen rearrangement of chorismate to prephenate and the decarboxylation/dehydration of prephenate to phenylpyruvate.</text>
</comment>
<feature type="domain" description="Prephenate dehydratase" evidence="23">
    <location>
        <begin position="104"/>
        <end position="284"/>
    </location>
</feature>
<dbReference type="InterPro" id="IPR008242">
    <property type="entry name" value="Chor_mutase/pphenate_deHydtase"/>
</dbReference>
<dbReference type="Pfam" id="PF00800">
    <property type="entry name" value="PDT"/>
    <property type="match status" value="1"/>
</dbReference>
<keyword evidence="16" id="KW-0511">Multifunctional enzyme</keyword>
<evidence type="ECO:0000256" key="2">
    <source>
        <dbReference type="ARBA" id="ARBA00002364"/>
    </source>
</evidence>
<dbReference type="GO" id="GO:0046417">
    <property type="term" value="P:chorismate metabolic process"/>
    <property type="evidence" value="ECO:0007669"/>
    <property type="project" value="InterPro"/>
</dbReference>
<dbReference type="InterPro" id="IPR001086">
    <property type="entry name" value="Preph_deHydtase"/>
</dbReference>
<dbReference type="InterPro" id="IPR002701">
    <property type="entry name" value="CM_II_prokaryot"/>
</dbReference>
<feature type="binding site" evidence="20">
    <location>
        <position position="11"/>
    </location>
    <ligand>
        <name>substrate</name>
    </ligand>
</feature>
<keyword evidence="11" id="KW-0028">Amino-acid biosynthesis</keyword>
<evidence type="ECO:0000256" key="20">
    <source>
        <dbReference type="PIRSR" id="PIRSR001500-1"/>
    </source>
</evidence>
<dbReference type="PANTHER" id="PTHR21022:SF19">
    <property type="entry name" value="PREPHENATE DEHYDRATASE-RELATED"/>
    <property type="match status" value="1"/>
</dbReference>
<feature type="domain" description="Chorismate mutase" evidence="22">
    <location>
        <begin position="1"/>
        <end position="92"/>
    </location>
</feature>
<evidence type="ECO:0000256" key="19">
    <source>
        <dbReference type="ARBA" id="ARBA00047848"/>
    </source>
</evidence>
<evidence type="ECO:0000256" key="10">
    <source>
        <dbReference type="ARBA" id="ARBA00022533"/>
    </source>
</evidence>
<dbReference type="UniPathway" id="UPA00121">
    <property type="reaction ID" value="UER00345"/>
</dbReference>
<keyword evidence="9" id="KW-0963">Cytoplasm</keyword>
<evidence type="ECO:0000256" key="18">
    <source>
        <dbReference type="ARBA" id="ARBA00031520"/>
    </source>
</evidence>
<dbReference type="InterPro" id="IPR036263">
    <property type="entry name" value="Chorismate_II_sf"/>
</dbReference>
<dbReference type="AlphaFoldDB" id="A0A4D6YD64"/>
<feature type="binding site" evidence="20">
    <location>
        <position position="84"/>
    </location>
    <ligand>
        <name>substrate</name>
    </ligand>
</feature>
<dbReference type="UniPathway" id="UPA00120">
    <property type="reaction ID" value="UER00203"/>
</dbReference>
<evidence type="ECO:0000256" key="8">
    <source>
        <dbReference type="ARBA" id="ARBA00014401"/>
    </source>
</evidence>
<feature type="binding site" evidence="20">
    <location>
        <position position="39"/>
    </location>
    <ligand>
        <name>substrate</name>
    </ligand>
</feature>
<evidence type="ECO:0000256" key="14">
    <source>
        <dbReference type="ARBA" id="ARBA00023235"/>
    </source>
</evidence>
<evidence type="ECO:0000313" key="25">
    <source>
        <dbReference type="EMBL" id="QCI23918.1"/>
    </source>
</evidence>
<dbReference type="NCBIfam" id="TIGR01797">
    <property type="entry name" value="CM_P_1"/>
    <property type="match status" value="1"/>
</dbReference>
<comment type="subcellular location">
    <subcellularLocation>
        <location evidence="3">Cytoplasm</location>
    </subcellularLocation>
</comment>
<dbReference type="PANTHER" id="PTHR21022">
    <property type="entry name" value="PREPHENATE DEHYDRATASE P PROTEIN"/>
    <property type="match status" value="1"/>
</dbReference>
<dbReference type="GO" id="GO:0004106">
    <property type="term" value="F:chorismate mutase activity"/>
    <property type="evidence" value="ECO:0007669"/>
    <property type="project" value="UniProtKB-EC"/>
</dbReference>
<dbReference type="Gene3D" id="3.30.70.260">
    <property type="match status" value="1"/>
</dbReference>
<dbReference type="GO" id="GO:0005737">
    <property type="term" value="C:cytoplasm"/>
    <property type="evidence" value="ECO:0007669"/>
    <property type="project" value="UniProtKB-SubCell"/>
</dbReference>
<evidence type="ECO:0000259" key="23">
    <source>
        <dbReference type="PROSITE" id="PS51171"/>
    </source>
</evidence>
<feature type="binding site" evidence="20">
    <location>
        <position position="52"/>
    </location>
    <ligand>
        <name>substrate</name>
    </ligand>
</feature>
<reference evidence="25 26" key="2">
    <citation type="submission" date="2019-05" db="EMBL/GenBank/DDBJ databases">
        <title>Genome evolution of the obligate endosymbiont Buchnera aphidicola.</title>
        <authorList>
            <person name="Moran N.A."/>
        </authorList>
    </citation>
    <scope>NUCLEOTIDE SEQUENCE [LARGE SCALE GENOMIC DNA]</scope>
    <source>
        <strain evidence="25 26">Msa</strain>
    </source>
</reference>
<evidence type="ECO:0000256" key="13">
    <source>
        <dbReference type="ARBA" id="ARBA00023222"/>
    </source>
</evidence>
<evidence type="ECO:0000256" key="5">
    <source>
        <dbReference type="ARBA" id="ARBA00004817"/>
    </source>
</evidence>